<feature type="transmembrane region" description="Helical" evidence="2">
    <location>
        <begin position="310"/>
        <end position="333"/>
    </location>
</feature>
<name>A0A895YBH8_9ACTN</name>
<dbReference type="RefSeq" id="WP_239675734.1">
    <property type="nucleotide sequence ID" value="NZ_CP070499.1"/>
</dbReference>
<keyword evidence="2" id="KW-0812">Transmembrane</keyword>
<keyword evidence="6" id="KW-1185">Reference proteome</keyword>
<dbReference type="Pfam" id="PF00990">
    <property type="entry name" value="GGDEF"/>
    <property type="match status" value="1"/>
</dbReference>
<feature type="domain" description="EAL" evidence="3">
    <location>
        <begin position="541"/>
        <end position="798"/>
    </location>
</feature>
<evidence type="ECO:0000256" key="1">
    <source>
        <dbReference type="SAM" id="Coils"/>
    </source>
</evidence>
<organism evidence="5 6">
    <name type="scientific">Natronosporangium hydrolyticum</name>
    <dbReference type="NCBI Taxonomy" id="2811111"/>
    <lineage>
        <taxon>Bacteria</taxon>
        <taxon>Bacillati</taxon>
        <taxon>Actinomycetota</taxon>
        <taxon>Actinomycetes</taxon>
        <taxon>Micromonosporales</taxon>
        <taxon>Micromonosporaceae</taxon>
        <taxon>Natronosporangium</taxon>
    </lineage>
</organism>
<protein>
    <submittedName>
        <fullName evidence="5">EAL domain-containing protein</fullName>
    </submittedName>
</protein>
<keyword evidence="2" id="KW-1133">Transmembrane helix</keyword>
<sequence>MTRPADLRITTADATTAGADRARWLTPHRIFATYLVLAGGLAAAAIVLSVDGPPLLSSGARLLAGAAAVAAMVIGVLLHRPVVKAGWWLVVAGSVAGLLATGAGFVSTAQTGDFQPEEWSYAALAAAQLPLYVAGLALLARLGGRGTKTDLLDAVTIGLATFLVLFALVIRPVVPPGSFALLVAISLPLGALLLLAMVVRLLLSVGVPNPALGLLLLGMLTRVAATVTLLVPALTSGSLQVGPLTRPLSVISYLLLGAALLHPSLRHTRPRPNPGDDAVSKRRMAVLAIFAVVAPVAVIIEVRQASEVDAVGVTMPLVAAAGLLLLLVGRLGITADMAQRRAAELARRSEDLAQAVADQQELQQQLRHQALHDPLTGLANRLMVTERLEWALHRTGAGTQALILLDLDRFKDVNDTLGHPAGDELLVEISHQLLAITPAGSTLARLGGDEFAVLVEETSPSQARQLADQLRRALRQPYRIDGQELALSTSVGLLIAEPTIPRTSAANALRDADVALSAAKAAGRDRVVQFRPELRTAQRNVSRLSAGLRRALAEDEFAVHYQPVVDTETGQVAAVEALARWQPPDRPAVSPAEFIPVAEETGLIRPLGAWVLRQACLDARPWYDQHAVGLAVNVSPQQLTDPDFADLVLSALREAGLPGNGLIVEVTESSLVATAANSDTLRQLDRLREHGVRVAIDDFGTGYSSLAYVARLPVDIVKLDRSFVQHPPQATPDGQGWAFTRAVLQLVESLQLQAIAEGVETLDQLEQLRALRCRLVQGFLFGRPMPGELIVQSLTAAAEPPAPATAPRRVGR</sequence>
<evidence type="ECO:0000256" key="2">
    <source>
        <dbReference type="SAM" id="Phobius"/>
    </source>
</evidence>
<feature type="transmembrane region" description="Helical" evidence="2">
    <location>
        <begin position="247"/>
        <end position="265"/>
    </location>
</feature>
<keyword evidence="2" id="KW-0472">Membrane</keyword>
<dbReference type="KEGG" id="nhy:JQS43_18940"/>
<feature type="transmembrane region" description="Helical" evidence="2">
    <location>
        <begin position="62"/>
        <end position="78"/>
    </location>
</feature>
<evidence type="ECO:0000313" key="5">
    <source>
        <dbReference type="EMBL" id="QSB13635.1"/>
    </source>
</evidence>
<feature type="transmembrane region" description="Helical" evidence="2">
    <location>
        <begin position="214"/>
        <end position="235"/>
    </location>
</feature>
<feature type="transmembrane region" description="Helical" evidence="2">
    <location>
        <begin position="31"/>
        <end position="50"/>
    </location>
</feature>
<dbReference type="Proteomes" id="UP000662857">
    <property type="component" value="Chromosome"/>
</dbReference>
<feature type="transmembrane region" description="Helical" evidence="2">
    <location>
        <begin position="179"/>
        <end position="202"/>
    </location>
</feature>
<dbReference type="InterPro" id="IPR029787">
    <property type="entry name" value="Nucleotide_cyclase"/>
</dbReference>
<keyword evidence="1" id="KW-0175">Coiled coil</keyword>
<feature type="coiled-coil region" evidence="1">
    <location>
        <begin position="335"/>
        <end position="365"/>
    </location>
</feature>
<dbReference type="PANTHER" id="PTHR44757:SF2">
    <property type="entry name" value="BIOFILM ARCHITECTURE MAINTENANCE PROTEIN MBAA"/>
    <property type="match status" value="1"/>
</dbReference>
<dbReference type="Pfam" id="PF00563">
    <property type="entry name" value="EAL"/>
    <property type="match status" value="1"/>
</dbReference>
<dbReference type="InterPro" id="IPR000160">
    <property type="entry name" value="GGDEF_dom"/>
</dbReference>
<dbReference type="EMBL" id="CP070499">
    <property type="protein sequence ID" value="QSB13635.1"/>
    <property type="molecule type" value="Genomic_DNA"/>
</dbReference>
<dbReference type="AlphaFoldDB" id="A0A895YBH8"/>
<dbReference type="NCBIfam" id="TIGR00254">
    <property type="entry name" value="GGDEF"/>
    <property type="match status" value="1"/>
</dbReference>
<dbReference type="InterPro" id="IPR052155">
    <property type="entry name" value="Biofilm_reg_signaling"/>
</dbReference>
<feature type="transmembrane region" description="Helical" evidence="2">
    <location>
        <begin position="151"/>
        <end position="173"/>
    </location>
</feature>
<gene>
    <name evidence="5" type="ORF">JQS43_18940</name>
</gene>
<dbReference type="Gene3D" id="3.30.70.270">
    <property type="match status" value="1"/>
</dbReference>
<dbReference type="InterPro" id="IPR035919">
    <property type="entry name" value="EAL_sf"/>
</dbReference>
<dbReference type="PROSITE" id="PS50883">
    <property type="entry name" value="EAL"/>
    <property type="match status" value="1"/>
</dbReference>
<dbReference type="SUPFAM" id="SSF55073">
    <property type="entry name" value="Nucleotide cyclase"/>
    <property type="match status" value="1"/>
</dbReference>
<dbReference type="InterPro" id="IPR001633">
    <property type="entry name" value="EAL_dom"/>
</dbReference>
<dbReference type="SMART" id="SM00267">
    <property type="entry name" value="GGDEF"/>
    <property type="match status" value="1"/>
</dbReference>
<dbReference type="PROSITE" id="PS50887">
    <property type="entry name" value="GGDEF"/>
    <property type="match status" value="1"/>
</dbReference>
<feature type="domain" description="GGDEF" evidence="4">
    <location>
        <begin position="398"/>
        <end position="532"/>
    </location>
</feature>
<accession>A0A895YBH8</accession>
<dbReference type="CDD" id="cd01949">
    <property type="entry name" value="GGDEF"/>
    <property type="match status" value="1"/>
</dbReference>
<dbReference type="CDD" id="cd01948">
    <property type="entry name" value="EAL"/>
    <property type="match status" value="1"/>
</dbReference>
<evidence type="ECO:0000259" key="4">
    <source>
        <dbReference type="PROSITE" id="PS50887"/>
    </source>
</evidence>
<feature type="transmembrane region" description="Helical" evidence="2">
    <location>
        <begin position="85"/>
        <end position="107"/>
    </location>
</feature>
<evidence type="ECO:0000313" key="6">
    <source>
        <dbReference type="Proteomes" id="UP000662857"/>
    </source>
</evidence>
<dbReference type="Gene3D" id="3.20.20.450">
    <property type="entry name" value="EAL domain"/>
    <property type="match status" value="1"/>
</dbReference>
<feature type="transmembrane region" description="Helical" evidence="2">
    <location>
        <begin position="119"/>
        <end position="139"/>
    </location>
</feature>
<reference evidence="5" key="1">
    <citation type="submission" date="2021-02" db="EMBL/GenBank/DDBJ databases">
        <title>Natrosporangium hydrolyticum gen. nov., sp. nov, a haloalkaliphilic actinobacterium from a soda solonchak soil.</title>
        <authorList>
            <person name="Sorokin D.Y."/>
            <person name="Khijniak T.V."/>
            <person name="Zakharycheva A.P."/>
            <person name="Boueva O.V."/>
            <person name="Ariskina E.V."/>
            <person name="Hahnke R.L."/>
            <person name="Bunk B."/>
            <person name="Sproer C."/>
            <person name="Schumann P."/>
            <person name="Evtushenko L.I."/>
            <person name="Kublanov I.V."/>
        </authorList>
    </citation>
    <scope>NUCLEOTIDE SEQUENCE</scope>
    <source>
        <strain evidence="5">DSM 106523</strain>
    </source>
</reference>
<feature type="transmembrane region" description="Helical" evidence="2">
    <location>
        <begin position="285"/>
        <end position="304"/>
    </location>
</feature>
<dbReference type="InterPro" id="IPR043128">
    <property type="entry name" value="Rev_trsase/Diguanyl_cyclase"/>
</dbReference>
<evidence type="ECO:0000259" key="3">
    <source>
        <dbReference type="PROSITE" id="PS50883"/>
    </source>
</evidence>
<proteinExistence type="predicted"/>
<dbReference type="SMART" id="SM00052">
    <property type="entry name" value="EAL"/>
    <property type="match status" value="1"/>
</dbReference>
<dbReference type="PANTHER" id="PTHR44757">
    <property type="entry name" value="DIGUANYLATE CYCLASE DGCP"/>
    <property type="match status" value="1"/>
</dbReference>
<dbReference type="SUPFAM" id="SSF141868">
    <property type="entry name" value="EAL domain-like"/>
    <property type="match status" value="1"/>
</dbReference>